<reference evidence="2" key="1">
    <citation type="journal article" date="2024" name="Proc. Natl. Acad. Sci. U.S.A.">
        <title>Extraordinary preservation of gene collinearity over three hundred million years revealed in homosporous lycophytes.</title>
        <authorList>
            <person name="Li C."/>
            <person name="Wickell D."/>
            <person name="Kuo L.Y."/>
            <person name="Chen X."/>
            <person name="Nie B."/>
            <person name="Liao X."/>
            <person name="Peng D."/>
            <person name="Ji J."/>
            <person name="Jenkins J."/>
            <person name="Williams M."/>
            <person name="Shu S."/>
            <person name="Plott C."/>
            <person name="Barry K."/>
            <person name="Rajasekar S."/>
            <person name="Grimwood J."/>
            <person name="Han X."/>
            <person name="Sun S."/>
            <person name="Hou Z."/>
            <person name="He W."/>
            <person name="Dai G."/>
            <person name="Sun C."/>
            <person name="Schmutz J."/>
            <person name="Leebens-Mack J.H."/>
            <person name="Li F.W."/>
            <person name="Wang L."/>
        </authorList>
    </citation>
    <scope>NUCLEOTIDE SEQUENCE [LARGE SCALE GENOMIC DNA]</scope>
    <source>
        <strain evidence="2">cv. PW_Plant_1</strain>
    </source>
</reference>
<comment type="caution">
    <text evidence="1">The sequence shown here is derived from an EMBL/GenBank/DDBJ whole genome shotgun (WGS) entry which is preliminary data.</text>
</comment>
<accession>A0ACC2AE43</accession>
<keyword evidence="2" id="KW-1185">Reference proteome</keyword>
<gene>
    <name evidence="1" type="ORF">O6H91_22G025000</name>
</gene>
<evidence type="ECO:0000313" key="1">
    <source>
        <dbReference type="EMBL" id="KAJ7515720.1"/>
    </source>
</evidence>
<dbReference type="EMBL" id="CM055113">
    <property type="protein sequence ID" value="KAJ7515720.1"/>
    <property type="molecule type" value="Genomic_DNA"/>
</dbReference>
<name>A0ACC2AE43_DIPCM</name>
<sequence>MTASCQIDEDTEAKVLRQVEFYFSDSNLPRDRFLLRSIEESEDGLVSLALVSSFSRMRNHLGLKESGADKVPPEVVSAVADILRKSSLLSVSDDGLKVGRATKLLKPEEVRAEVEARSIAASPLPWNITMDQVESFFSQFAKVSSVRLHRHQGLKVFSGVAVIEFSSEEEVQKVLEMKLVFEGTELELQHKKEFNETVQSDFPIAKDIQQSNTEEKSPTGNHRNERMNAEHREDFPRGVVVSFKLEKIQRTGNSLDERDGDAVSADEKSAELSKEVSMTEDILAREDIKDVLGKYGTIMFVDFSRGDTSGYVRFELPDAAQKARAAAVLASEGGLVIKTFLVNLEAVEGEAEEAYWKKVWSCGGRGHGGRGYGGRGYGGRGFDNRRRGRGRYGFGGRKGRGRGRGRGDSGSEEQVGDDVQSKTQGKHTRFEEDDESGVPSKISRKD</sequence>
<organism evidence="1 2">
    <name type="scientific">Diphasiastrum complanatum</name>
    <name type="common">Issler's clubmoss</name>
    <name type="synonym">Lycopodium complanatum</name>
    <dbReference type="NCBI Taxonomy" id="34168"/>
    <lineage>
        <taxon>Eukaryota</taxon>
        <taxon>Viridiplantae</taxon>
        <taxon>Streptophyta</taxon>
        <taxon>Embryophyta</taxon>
        <taxon>Tracheophyta</taxon>
        <taxon>Lycopodiopsida</taxon>
        <taxon>Lycopodiales</taxon>
        <taxon>Lycopodiaceae</taxon>
        <taxon>Lycopodioideae</taxon>
        <taxon>Diphasiastrum</taxon>
    </lineage>
</organism>
<proteinExistence type="predicted"/>
<evidence type="ECO:0000313" key="2">
    <source>
        <dbReference type="Proteomes" id="UP001162992"/>
    </source>
</evidence>
<protein>
    <submittedName>
        <fullName evidence="1">Uncharacterized protein</fullName>
    </submittedName>
</protein>
<dbReference type="Proteomes" id="UP001162992">
    <property type="component" value="Chromosome 22"/>
</dbReference>